<evidence type="ECO:0000256" key="1">
    <source>
        <dbReference type="ARBA" id="ARBA00007257"/>
    </source>
</evidence>
<feature type="signal peptide" evidence="4">
    <location>
        <begin position="1"/>
        <end position="31"/>
    </location>
</feature>
<evidence type="ECO:0000256" key="3">
    <source>
        <dbReference type="ARBA" id="ARBA00022729"/>
    </source>
</evidence>
<proteinExistence type="inferred from homology"/>
<protein>
    <recommendedName>
        <fullName evidence="5">Inverse autotransporter beta-domain domain-containing protein</fullName>
    </recommendedName>
</protein>
<dbReference type="Gene3D" id="2.60.40.1120">
    <property type="entry name" value="Carboxypeptidase-like, regulatory domain"/>
    <property type="match status" value="3"/>
</dbReference>
<reference evidence="6 7" key="1">
    <citation type="submission" date="2016-02" db="EMBL/GenBank/DDBJ databases">
        <title>Anaerosporomusa subterraneum gen. nov., sp. nov., a spore-forming obligate anaerobe isolated from saprolite.</title>
        <authorList>
            <person name="Choi J.K."/>
            <person name="Shah M."/>
            <person name="Yee N."/>
        </authorList>
    </citation>
    <scope>NUCLEOTIDE SEQUENCE [LARGE SCALE GENOMIC DNA]</scope>
    <source>
        <strain evidence="6 7">RU4</strain>
    </source>
</reference>
<dbReference type="STRING" id="1794912.AXX12_14030"/>
<dbReference type="RefSeq" id="WP_066244907.1">
    <property type="nucleotide sequence ID" value="NZ_LSGP01000025.1"/>
</dbReference>
<evidence type="ECO:0000259" key="5">
    <source>
        <dbReference type="Pfam" id="PF11924"/>
    </source>
</evidence>
<keyword evidence="3 4" id="KW-0732">Signal</keyword>
<evidence type="ECO:0000256" key="2">
    <source>
        <dbReference type="ARBA" id="ARBA00022525"/>
    </source>
</evidence>
<dbReference type="InterPro" id="IPR013784">
    <property type="entry name" value="Carb-bd-like_fold"/>
</dbReference>
<comment type="caution">
    <text evidence="6">The sequence shown here is derived from an EMBL/GenBank/DDBJ whole genome shotgun (WGS) entry which is preliminary data.</text>
</comment>
<dbReference type="InterPro" id="IPR024519">
    <property type="entry name" value="IAT_beta"/>
</dbReference>
<dbReference type="PANTHER" id="PTHR36108">
    <property type="entry name" value="COLOSSIN-B-RELATED"/>
    <property type="match status" value="1"/>
</dbReference>
<keyword evidence="7" id="KW-1185">Reference proteome</keyword>
<dbReference type="EMBL" id="LSGP01000025">
    <property type="protein sequence ID" value="KYZ75273.1"/>
    <property type="molecule type" value="Genomic_DNA"/>
</dbReference>
<dbReference type="Proteomes" id="UP000076268">
    <property type="component" value="Unassembled WGS sequence"/>
</dbReference>
<dbReference type="OrthoDB" id="1672232at2"/>
<feature type="chain" id="PRO_5007594800" description="Inverse autotransporter beta-domain domain-containing protein" evidence="4">
    <location>
        <begin position="32"/>
        <end position="854"/>
    </location>
</feature>
<dbReference type="SUPFAM" id="SSF49478">
    <property type="entry name" value="Cna protein B-type domain"/>
    <property type="match status" value="2"/>
</dbReference>
<dbReference type="SUPFAM" id="SSF49452">
    <property type="entry name" value="Starch-binding domain-like"/>
    <property type="match status" value="1"/>
</dbReference>
<evidence type="ECO:0000256" key="4">
    <source>
        <dbReference type="SAM" id="SignalP"/>
    </source>
</evidence>
<organism evidence="6 7">
    <name type="scientific">Anaerosporomusa subterranea</name>
    <dbReference type="NCBI Taxonomy" id="1794912"/>
    <lineage>
        <taxon>Bacteria</taxon>
        <taxon>Bacillati</taxon>
        <taxon>Bacillota</taxon>
        <taxon>Negativicutes</taxon>
        <taxon>Acetonemataceae</taxon>
        <taxon>Anaerosporomusa</taxon>
    </lineage>
</organism>
<dbReference type="InterPro" id="IPR038177">
    <property type="entry name" value="IAT_beta_sf"/>
</dbReference>
<dbReference type="Gene3D" id="2.40.160.160">
    <property type="entry name" value="Inverse autotransporter, beta-domain"/>
    <property type="match status" value="1"/>
</dbReference>
<gene>
    <name evidence="6" type="ORF">AXX12_14030</name>
</gene>
<dbReference type="Pfam" id="PF11924">
    <property type="entry name" value="IAT_beta"/>
    <property type="match status" value="1"/>
</dbReference>
<name>A0A154BMQ9_ANASB</name>
<dbReference type="PANTHER" id="PTHR36108:SF13">
    <property type="entry name" value="COLOSSIN-B-RELATED"/>
    <property type="match status" value="1"/>
</dbReference>
<feature type="domain" description="Inverse autotransporter beta-domain" evidence="5">
    <location>
        <begin position="75"/>
        <end position="341"/>
    </location>
</feature>
<evidence type="ECO:0000313" key="7">
    <source>
        <dbReference type="Proteomes" id="UP000076268"/>
    </source>
</evidence>
<dbReference type="Pfam" id="PF13620">
    <property type="entry name" value="CarboxypepD_reg"/>
    <property type="match status" value="3"/>
</dbReference>
<keyword evidence="2" id="KW-0964">Secreted</keyword>
<accession>A0A154BMQ9</accession>
<dbReference type="GO" id="GO:0030246">
    <property type="term" value="F:carbohydrate binding"/>
    <property type="evidence" value="ECO:0007669"/>
    <property type="project" value="InterPro"/>
</dbReference>
<dbReference type="AlphaFoldDB" id="A0A154BMQ9"/>
<sequence length="854" mass="90834">MILVRQVQKNLTNILVWLLVLTNLVLPTAQAANTAEKTAVTQEQAASQDATIVLKLDKSQTPQTVLVPRKIEASSKNKTTDQDKMFQFGNQLLSYYLQEGKSEGPEWLKTTTLNFYISEDFKPTYSLETIQPFGERNNNPGDHWFWQGRYARSEDASTFNFGLGWRNLAPDRQSLLGMNLFYDYGFKYNLARIGLGGEYFNKLSEYRFNVYHPITGDKLANVNYQNNGILYSYIRAVDGVDFELGTSFTHARWLKAFVKGYYYDNKHKDDERGYQLRTTMQFSPRFNLELGYRCSNLNHDPYALITYQLADTMAMSRNKGQAKEDGPYDLSDKLLQLVERENDIKTETWTKFVAYRGSIKTTVTNSHSNTAIVGATVQAYQNGAAVGTAVVTDNSGIATISGLAVGSYTVNVTYGSYGKTNDAIMVAKDTTVPANVSLDVVSGGAKVTVLDAHSVGISGATVVATESSSPTSSFSVSMTTNANGFATFTNLPPGTYTFTAAYQGNSMASEAVSITAGKTSDVTILLPTSGGNIRAVVTDDSGTVLGGATVKVLSGTTTVATGTTGTNGVAIIGGIAAGSYTVSASLADYTASSTSSVEISEGKTSTSGLILTRQRGTLTVTLKDSAGTLLANTSYSLSVSGTTYTGITDASGQALVNNIATSATSVIASVTGYNDTSGTITWTGTTGIATITLAGNGSTSSTFTVVDEKGDYLGGATVSLTDGGTTLTQPTADDGKVTINGLTSGIAYSYTVTMPGTSSTSGTISAGQSKTARLTANSGNYFFITISDNSVNATYIQFTCSGYSVRVPLTPNMNMRYTTNIMPTATYQITSNVGTCTPSTRQIGSGNPVTISIN</sequence>
<comment type="similarity">
    <text evidence="1">Belongs to the serine-aspartate repeat-containing protein (SDr) family.</text>
</comment>
<evidence type="ECO:0000313" key="6">
    <source>
        <dbReference type="EMBL" id="KYZ75273.1"/>
    </source>
</evidence>